<evidence type="ECO:0000256" key="1">
    <source>
        <dbReference type="PROSITE-ProRule" id="PRU00042"/>
    </source>
</evidence>
<feature type="domain" description="C2H2-type" evidence="3">
    <location>
        <begin position="15"/>
        <end position="43"/>
    </location>
</feature>
<reference evidence="4 6" key="1">
    <citation type="submission" date="2014-09" db="EMBL/GenBank/DDBJ databases">
        <authorList>
            <person name="Ellenberger Sabrina"/>
        </authorList>
    </citation>
    <scope>NUCLEOTIDE SEQUENCE [LARGE SCALE GENOMIC DNA]</scope>
    <source>
        <strain evidence="4 6">CBS 412.66</strain>
    </source>
</reference>
<dbReference type="PROSITE" id="PS50157">
    <property type="entry name" value="ZINC_FINGER_C2H2_2"/>
    <property type="match status" value="1"/>
</dbReference>
<dbReference type="AlphaFoldDB" id="A0A0B7N245"/>
<gene>
    <name evidence="4" type="primary">PARPA_02670.1 scaffold 5175</name>
    <name evidence="5" type="synonym">PARPA_10237.1 scaffold 40051</name>
</gene>
<name>A0A0B7N245_9FUNG</name>
<feature type="compositionally biased region" description="Polar residues" evidence="2">
    <location>
        <begin position="107"/>
        <end position="116"/>
    </location>
</feature>
<accession>A0A0B7N245</accession>
<feature type="compositionally biased region" description="Basic and acidic residues" evidence="2">
    <location>
        <begin position="206"/>
        <end position="215"/>
    </location>
</feature>
<keyword evidence="1" id="KW-0863">Zinc-finger</keyword>
<dbReference type="EMBL" id="LN732826">
    <property type="protein sequence ID" value="CEP15983.1"/>
    <property type="molecule type" value="Genomic_DNA"/>
</dbReference>
<evidence type="ECO:0000256" key="2">
    <source>
        <dbReference type="SAM" id="MobiDB-lite"/>
    </source>
</evidence>
<dbReference type="Proteomes" id="UP000054107">
    <property type="component" value="Unassembled WGS sequence"/>
</dbReference>
<feature type="compositionally biased region" description="Acidic residues" evidence="2">
    <location>
        <begin position="136"/>
        <end position="152"/>
    </location>
</feature>
<dbReference type="InterPro" id="IPR013087">
    <property type="entry name" value="Znf_C2H2_type"/>
</dbReference>
<keyword evidence="1" id="KW-0862">Zinc</keyword>
<feature type="region of interest" description="Disordered" evidence="2">
    <location>
        <begin position="181"/>
        <end position="215"/>
    </location>
</feature>
<dbReference type="OrthoDB" id="2276474at2759"/>
<dbReference type="PROSITE" id="PS00028">
    <property type="entry name" value="ZINC_FINGER_C2H2_1"/>
    <property type="match status" value="1"/>
</dbReference>
<feature type="region of interest" description="Disordered" evidence="2">
    <location>
        <begin position="104"/>
        <end position="162"/>
    </location>
</feature>
<keyword evidence="1" id="KW-0479">Metal-binding</keyword>
<evidence type="ECO:0000313" key="5">
    <source>
        <dbReference type="EMBL" id="CEP15983.1"/>
    </source>
</evidence>
<keyword evidence="6" id="KW-1185">Reference proteome</keyword>
<proteinExistence type="predicted"/>
<sequence>MVYTKEYKKKIAFEYPCYICGTVLSKARQVLNHVNSTHGYDLPARPVGRRRPEDPKYTYVNNPQNRQDFEDSHFSCSSCWFHCPANDKKGLVHLAQHINKTHRPVNVDSSKNNNGQINGGQVDKITRYKTLPDHQAEDEEDELQGEEDEDMDDIKRDSKQIGISDVYQKLSELTAMFQNLFNGKDQNDNSDTDADKTGGEHASSSAEHHMQKAHT</sequence>
<evidence type="ECO:0000313" key="4">
    <source>
        <dbReference type="EMBL" id="CEP09194.1"/>
    </source>
</evidence>
<dbReference type="EMBL" id="LN721277">
    <property type="protein sequence ID" value="CEP09194.1"/>
    <property type="molecule type" value="Genomic_DNA"/>
</dbReference>
<evidence type="ECO:0000313" key="6">
    <source>
        <dbReference type="Proteomes" id="UP000054107"/>
    </source>
</evidence>
<dbReference type="GO" id="GO:0008270">
    <property type="term" value="F:zinc ion binding"/>
    <property type="evidence" value="ECO:0007669"/>
    <property type="project" value="UniProtKB-KW"/>
</dbReference>
<organism evidence="4 6">
    <name type="scientific">Parasitella parasitica</name>
    <dbReference type="NCBI Taxonomy" id="35722"/>
    <lineage>
        <taxon>Eukaryota</taxon>
        <taxon>Fungi</taxon>
        <taxon>Fungi incertae sedis</taxon>
        <taxon>Mucoromycota</taxon>
        <taxon>Mucoromycotina</taxon>
        <taxon>Mucoromycetes</taxon>
        <taxon>Mucorales</taxon>
        <taxon>Mucorineae</taxon>
        <taxon>Mucoraceae</taxon>
        <taxon>Parasitella</taxon>
    </lineage>
</organism>
<evidence type="ECO:0000259" key="3">
    <source>
        <dbReference type="PROSITE" id="PS50157"/>
    </source>
</evidence>
<feature type="compositionally biased region" description="Basic and acidic residues" evidence="2">
    <location>
        <begin position="124"/>
        <end position="135"/>
    </location>
</feature>
<protein>
    <recommendedName>
        <fullName evidence="3">C2H2-type domain-containing protein</fullName>
    </recommendedName>
</protein>